<gene>
    <name evidence="4" type="ORF">N322_13727</name>
</gene>
<evidence type="ECO:0000256" key="2">
    <source>
        <dbReference type="SAM" id="Coils"/>
    </source>
</evidence>
<accession>A0A091N1S8</accession>
<evidence type="ECO:0000313" key="4">
    <source>
        <dbReference type="EMBL" id="KFP67715.1"/>
    </source>
</evidence>
<dbReference type="PANTHER" id="PTHR21694">
    <property type="entry name" value="COILED-COIL DOMAIN-CONTAINING PROTEIN 63"/>
    <property type="match status" value="1"/>
</dbReference>
<evidence type="ECO:0000259" key="3">
    <source>
        <dbReference type="Pfam" id="PF21773"/>
    </source>
</evidence>
<protein>
    <submittedName>
        <fullName evidence="4">Coiled-coil domain-containing protein 63</fullName>
    </submittedName>
</protein>
<keyword evidence="1 2" id="KW-0175">Coiled coil</keyword>
<name>A0A091N1S8_CARIC</name>
<dbReference type="EMBL" id="KK524754">
    <property type="protein sequence ID" value="KFP67715.1"/>
    <property type="molecule type" value="Genomic_DNA"/>
</dbReference>
<feature type="non-terminal residue" evidence="4">
    <location>
        <position position="457"/>
    </location>
</feature>
<dbReference type="GO" id="GO:0005930">
    <property type="term" value="C:axoneme"/>
    <property type="evidence" value="ECO:0007669"/>
    <property type="project" value="TreeGrafter"/>
</dbReference>
<reference evidence="4 5" key="1">
    <citation type="submission" date="2014-04" db="EMBL/GenBank/DDBJ databases">
        <title>Genome evolution of avian class.</title>
        <authorList>
            <person name="Zhang G."/>
            <person name="Li C."/>
        </authorList>
    </citation>
    <scope>NUCLEOTIDE SEQUENCE [LARGE SCALE GENOMIC DNA]</scope>
    <source>
        <strain evidence="4">BGI_N322</strain>
    </source>
</reference>
<evidence type="ECO:0000313" key="5">
    <source>
        <dbReference type="Proteomes" id="UP000054116"/>
    </source>
</evidence>
<dbReference type="GO" id="GO:0003341">
    <property type="term" value="P:cilium movement"/>
    <property type="evidence" value="ECO:0007669"/>
    <property type="project" value="TreeGrafter"/>
</dbReference>
<sequence>EKLPEMEIKRLQKQFRIAVEKRRCYAANVKQQMQAQENGVLAQEHKGALLMLNQNTSQRNAMLDDRVCMELRHLLQRKHQYDYLIRDRKALLADLDNQVRAAGKKIVRQNQVTAKAEQARNSKQVQQKQIETLEMCLSTVTVQFGTILTRNSELREEIENLQIHKGILDNIFLKLHKKVNQQRRRMNNAVQQSTEAFRKRMDALARISAINKIDNVDTVQYNAELQKRDFVIDQETKLKTFMLAKCTDRFELEEEAIKKRALKAVEQARQNQGETFASREVAYRQLMELAEDGDVDQLLDRFIEKERKNFFCFLSAIELSNEFWRMKQRIKGLKNEIKTIVMEREHVESSTLHVLKELEEKLKKTTEEANWYEDRCKESSKVLGQFKSSVEVLSKEISCGTMTIVKQLGENRQMTDLNLMQLLDLVDKRTNELLLMEAVLRYTSAQDSQPGQPSVSP</sequence>
<dbReference type="InterPro" id="IPR051876">
    <property type="entry name" value="ODA-DC/CCD"/>
</dbReference>
<feature type="domain" description="ODAD1 central coiled coil region" evidence="3">
    <location>
        <begin position="127"/>
        <end position="410"/>
    </location>
</feature>
<proteinExistence type="predicted"/>
<dbReference type="Pfam" id="PF21773">
    <property type="entry name" value="ODAD1_CC"/>
    <property type="match status" value="1"/>
</dbReference>
<dbReference type="AlphaFoldDB" id="A0A091N1S8"/>
<dbReference type="GO" id="GO:0036158">
    <property type="term" value="P:outer dynein arm assembly"/>
    <property type="evidence" value="ECO:0007669"/>
    <property type="project" value="TreeGrafter"/>
</dbReference>
<dbReference type="PANTHER" id="PTHR21694:SF18">
    <property type="entry name" value="COILED-COIL DOMAIN-CONTAINING PROTEIN 63"/>
    <property type="match status" value="1"/>
</dbReference>
<organism evidence="4 5">
    <name type="scientific">Cariama cristata</name>
    <name type="common">Red-legged seriema</name>
    <dbReference type="NCBI Taxonomy" id="54380"/>
    <lineage>
        <taxon>Eukaryota</taxon>
        <taxon>Metazoa</taxon>
        <taxon>Chordata</taxon>
        <taxon>Craniata</taxon>
        <taxon>Vertebrata</taxon>
        <taxon>Euteleostomi</taxon>
        <taxon>Archelosauria</taxon>
        <taxon>Archosauria</taxon>
        <taxon>Dinosauria</taxon>
        <taxon>Saurischia</taxon>
        <taxon>Theropoda</taxon>
        <taxon>Coelurosauria</taxon>
        <taxon>Aves</taxon>
        <taxon>Neognathae</taxon>
        <taxon>Neoaves</taxon>
        <taxon>Telluraves</taxon>
        <taxon>Australaves</taxon>
        <taxon>Cariamiformes</taxon>
        <taxon>Cariamidae</taxon>
        <taxon>Cariama</taxon>
    </lineage>
</organism>
<dbReference type="InterPro" id="IPR049258">
    <property type="entry name" value="ODAD1_CC"/>
</dbReference>
<feature type="coiled-coil region" evidence="2">
    <location>
        <begin position="316"/>
        <end position="375"/>
    </location>
</feature>
<keyword evidence="5" id="KW-1185">Reference proteome</keyword>
<feature type="non-terminal residue" evidence="4">
    <location>
        <position position="1"/>
    </location>
</feature>
<dbReference type="Proteomes" id="UP000054116">
    <property type="component" value="Unassembled WGS sequence"/>
</dbReference>
<evidence type="ECO:0000256" key="1">
    <source>
        <dbReference type="ARBA" id="ARBA00023054"/>
    </source>
</evidence>